<feature type="signal peptide" evidence="2">
    <location>
        <begin position="1"/>
        <end position="20"/>
    </location>
</feature>
<evidence type="ECO:0000256" key="2">
    <source>
        <dbReference type="SAM" id="SignalP"/>
    </source>
</evidence>
<geneLocation type="plasmid" evidence="4 5">
    <name>pCadTS8_2</name>
</geneLocation>
<feature type="domain" description="RapA2 cadherin-like" evidence="3">
    <location>
        <begin position="32"/>
        <end position="94"/>
    </location>
</feature>
<feature type="domain" description="RapA2 cadherin-like" evidence="3">
    <location>
        <begin position="128"/>
        <end position="200"/>
    </location>
</feature>
<proteinExistence type="predicted"/>
<dbReference type="PROSITE" id="PS51257">
    <property type="entry name" value="PROKAR_LIPOPROTEIN"/>
    <property type="match status" value="1"/>
</dbReference>
<dbReference type="InterPro" id="IPR040853">
    <property type="entry name" value="RapA2_cadherin-like"/>
</dbReference>
<accession>A0ABY7AS15</accession>
<evidence type="ECO:0000313" key="4">
    <source>
        <dbReference type="EMBL" id="WAJ72328.1"/>
    </source>
</evidence>
<feature type="compositionally biased region" description="Acidic residues" evidence="1">
    <location>
        <begin position="24"/>
        <end position="33"/>
    </location>
</feature>
<dbReference type="Gene3D" id="2.60.40.10">
    <property type="entry name" value="Immunoglobulins"/>
    <property type="match status" value="2"/>
</dbReference>
<protein>
    <submittedName>
        <fullName evidence="4">VCBS domain-containing protein</fullName>
    </submittedName>
</protein>
<evidence type="ECO:0000313" key="5">
    <source>
        <dbReference type="Proteomes" id="UP001163726"/>
    </source>
</evidence>
<dbReference type="InterPro" id="IPR013783">
    <property type="entry name" value="Ig-like_fold"/>
</dbReference>
<dbReference type="NCBIfam" id="TIGR01965">
    <property type="entry name" value="VCBS_repeat"/>
    <property type="match status" value="2"/>
</dbReference>
<feature type="region of interest" description="Disordered" evidence="1">
    <location>
        <begin position="24"/>
        <end position="46"/>
    </location>
</feature>
<dbReference type="Pfam" id="PF17803">
    <property type="entry name" value="Cadherin_4"/>
    <property type="match status" value="2"/>
</dbReference>
<evidence type="ECO:0000259" key="3">
    <source>
        <dbReference type="Pfam" id="PF17803"/>
    </source>
</evidence>
<evidence type="ECO:0000256" key="1">
    <source>
        <dbReference type="SAM" id="MobiDB-lite"/>
    </source>
</evidence>
<reference evidence="4" key="1">
    <citation type="submission" date="2022-10" db="EMBL/GenBank/DDBJ databases">
        <title>Catenovulum adriacola sp. nov. isolated in the Harbour of Susak.</title>
        <authorList>
            <person name="Schoch T."/>
            <person name="Reich S.J."/>
            <person name="Stoeferle S."/>
            <person name="Flaiz M."/>
            <person name="Kazda M."/>
            <person name="Riedel C.U."/>
            <person name="Duerre P."/>
        </authorList>
    </citation>
    <scope>NUCLEOTIDE SEQUENCE</scope>
    <source>
        <strain evidence="4">TS8</strain>
        <plasmid evidence="4">pCadTS8_2</plasmid>
    </source>
</reference>
<organism evidence="4 5">
    <name type="scientific">Catenovulum adriaticum</name>
    <dbReference type="NCBI Taxonomy" id="2984846"/>
    <lineage>
        <taxon>Bacteria</taxon>
        <taxon>Pseudomonadati</taxon>
        <taxon>Pseudomonadota</taxon>
        <taxon>Gammaproteobacteria</taxon>
        <taxon>Alteromonadales</taxon>
        <taxon>Alteromonadaceae</taxon>
        <taxon>Catenovulum</taxon>
    </lineage>
</organism>
<keyword evidence="2" id="KW-0732">Signal</keyword>
<keyword evidence="5" id="KW-1185">Reference proteome</keyword>
<dbReference type="InterPro" id="IPR010221">
    <property type="entry name" value="VCBS_dom"/>
</dbReference>
<gene>
    <name evidence="4" type="ORF">OLW01_16440</name>
</gene>
<dbReference type="EMBL" id="CP109967">
    <property type="protein sequence ID" value="WAJ72328.1"/>
    <property type="molecule type" value="Genomic_DNA"/>
</dbReference>
<keyword evidence="4" id="KW-0614">Plasmid</keyword>
<dbReference type="RefSeq" id="WP_268077064.1">
    <property type="nucleotide sequence ID" value="NZ_CP109967.1"/>
</dbReference>
<name>A0ABY7AS15_9ALTE</name>
<feature type="chain" id="PRO_5046447704" evidence="2">
    <location>
        <begin position="21"/>
        <end position="472"/>
    </location>
</feature>
<dbReference type="Proteomes" id="UP001163726">
    <property type="component" value="Plasmid pCadTS8_2"/>
</dbReference>
<sequence length="472" mass="49637">MKMKTNLITLGMLLSLSACSLDTNDDNSADEPENTPASISGDITGELSSDATTNIAGSLVINDVDEGEAKATSQSATSTTYGTFSVEENGDWTYALDTSKSAVVGLTSPSDTLTDTINVTSADGTSSTITITITGVDPTNTPATFGGEQAKTIENDTSDDVTGTVTIIDPDSGEATLVSQVSQASSYGTFSIDDNGAWVYTLTTSNTDVSGLVSEGDTLTDTIEIESADGTTSSIVITITGSASSSAVSKVAKLTDTKDSDTGELRLKLADQDIDPLQVGKLTLSFKKEAGAQNNNPNDTDTDFKDAYIGLYGSSVSTGKDLIELRMNEGTYQIRNQDDIDVAATFTGDEWVNVEFTWDASNASDTVQPIITASINGTPVTTDAFSAASTDLSLTKDGLQYLSFKIGDNDATVPTAFYLDDIKIYSDIAGTVIVYEDNFESYDVDATLESTNDASPYHSNTNEVVVVEQAKE</sequence>